<gene>
    <name evidence="3" type="ORF">D9613_004454</name>
</gene>
<dbReference type="AlphaFoldDB" id="A0A8H4QIC4"/>
<dbReference type="EMBL" id="JAACJL010000057">
    <property type="protein sequence ID" value="KAF4611468.1"/>
    <property type="molecule type" value="Genomic_DNA"/>
</dbReference>
<evidence type="ECO:0000313" key="3">
    <source>
        <dbReference type="EMBL" id="KAF4611468.1"/>
    </source>
</evidence>
<evidence type="ECO:0000259" key="2">
    <source>
        <dbReference type="Pfam" id="PF24883"/>
    </source>
</evidence>
<dbReference type="Proteomes" id="UP000521872">
    <property type="component" value="Unassembled WGS sequence"/>
</dbReference>
<keyword evidence="1" id="KW-0677">Repeat</keyword>
<keyword evidence="4" id="KW-1185">Reference proteome</keyword>
<dbReference type="InterPro" id="IPR056884">
    <property type="entry name" value="NPHP3-like_N"/>
</dbReference>
<reference evidence="3 4" key="1">
    <citation type="submission" date="2019-12" db="EMBL/GenBank/DDBJ databases">
        <authorList>
            <person name="Floudas D."/>
            <person name="Bentzer J."/>
            <person name="Ahren D."/>
            <person name="Johansson T."/>
            <person name="Persson P."/>
            <person name="Tunlid A."/>
        </authorList>
    </citation>
    <scope>NUCLEOTIDE SEQUENCE [LARGE SCALE GENOMIC DNA]</scope>
    <source>
        <strain evidence="3 4">CBS 102.39</strain>
    </source>
</reference>
<evidence type="ECO:0000313" key="4">
    <source>
        <dbReference type="Proteomes" id="UP000521872"/>
    </source>
</evidence>
<evidence type="ECO:0000256" key="1">
    <source>
        <dbReference type="ARBA" id="ARBA00022737"/>
    </source>
</evidence>
<name>A0A8H4QIC4_9AGAR</name>
<accession>A0A8H4QIC4</accession>
<dbReference type="InterPro" id="IPR027417">
    <property type="entry name" value="P-loop_NTPase"/>
</dbReference>
<dbReference type="SUPFAM" id="SSF52540">
    <property type="entry name" value="P-loop containing nucleoside triphosphate hydrolases"/>
    <property type="match status" value="1"/>
</dbReference>
<comment type="caution">
    <text evidence="3">The sequence shown here is derived from an EMBL/GenBank/DDBJ whole genome shotgun (WGS) entry which is preliminary data.</text>
</comment>
<dbReference type="Pfam" id="PF24883">
    <property type="entry name" value="NPHP3_N"/>
    <property type="match status" value="1"/>
</dbReference>
<organism evidence="3 4">
    <name type="scientific">Agrocybe pediades</name>
    <dbReference type="NCBI Taxonomy" id="84607"/>
    <lineage>
        <taxon>Eukaryota</taxon>
        <taxon>Fungi</taxon>
        <taxon>Dikarya</taxon>
        <taxon>Basidiomycota</taxon>
        <taxon>Agaricomycotina</taxon>
        <taxon>Agaricomycetes</taxon>
        <taxon>Agaricomycetidae</taxon>
        <taxon>Agaricales</taxon>
        <taxon>Agaricineae</taxon>
        <taxon>Strophariaceae</taxon>
        <taxon>Agrocybe</taxon>
    </lineage>
</organism>
<proteinExistence type="predicted"/>
<feature type="domain" description="Nephrocystin 3-like N-terminal" evidence="2">
    <location>
        <begin position="87"/>
        <end position="241"/>
    </location>
</feature>
<dbReference type="PANTHER" id="PTHR10039:SF17">
    <property type="entry name" value="FUNGAL STAND N-TERMINAL GOODBYE DOMAIN-CONTAINING PROTEIN-RELATED"/>
    <property type="match status" value="1"/>
</dbReference>
<dbReference type="PANTHER" id="PTHR10039">
    <property type="entry name" value="AMELOGENIN"/>
    <property type="match status" value="1"/>
</dbReference>
<sequence>MSQPGAQRIPQINLSHSILSGGNFIQNNQFHNGDLSGFARLLQNAAPNALHDSGHLVDPPKCHPNTRTAIIQTVIDWSSGTTVDEEMNAKPILWLKGGAGAGKSAIARSVAERGYKEGLLLGTFFFGAADTTRNHVGGLVATLSYQLCTILPEFRDAVITSIEDDPLIFSRSLSTQFTTLLIRPLAIMFANHSGSAQIPRLVIIDGLDECSANVDSQRDLLFTLQEVTSSTSLIRFLVCSRPESHLNNVFSSPRMVTISYKIFLDDDYSARKDIKLYLKDKFREIKEGHVFKHKLPTTWPNPDIIRDLANKSSGQFIYASTVIRYIESPKHRPNQRLDAILNLRPPFKDLPFTELDALYRHIISKTEDQSTVLDILAFPLLYYGEFEVSYLEKILQLEEGDVEVMLADLQSLVKIDRHMSLEFLHKSLGDFLCDSQRAGDLYRDLSAVRVQHIARLISVVSTTFKHNGLQALDDDMAPWLRSAHYLLAPIRQESHDTIHDLNREKARYFSSDILQAALEFPTFDLVKKMHTDPARHQSKYLYLRWFLSDYLTFLRSVEDVQESARQIYLQQIRQYCEAVLSLLENDLSNDWKAHFMYSSYHLLRPRLCRHPIWQSVNVRQFLPWEGDSFGEFVYGISSSAGVEPWSLPFDNYLSDILAMSNDLTKGAKQEAIFALSASFCLAFLCNNQSTAPDTCRIFEATGIDQRRRREKPWRWRRMISWRRSLGNQPVIMESAMGSGDHPKEWRERLGNMRKAFGDARIYHDSVSWNKIYTIPEFLHINKRRRDRWLQQGIDIPRQPIHRKRDDEPDQILPAQYQRKQEWVMYMLLLDVLPRFLSSSGRYEPLVKMCRTKCLASLSRCWPTKSRRARQAIEAYLQRMDLEENK</sequence>
<protein>
    <recommendedName>
        <fullName evidence="2">Nephrocystin 3-like N-terminal domain-containing protein</fullName>
    </recommendedName>
</protein>